<dbReference type="Proteomes" id="UP000789702">
    <property type="component" value="Unassembled WGS sequence"/>
</dbReference>
<sequence>RYYYLSLHTQYLEAINTNDQFEISLMIFIRIWKKFLPSIKKLTPHSDLCLKYKDIRLNANYLSIEEKETKVLE</sequence>
<comment type="caution">
    <text evidence="1">The sequence shown here is derived from an EMBL/GenBank/DDBJ whole genome shotgun (WGS) entry which is preliminary data.</text>
</comment>
<evidence type="ECO:0000313" key="1">
    <source>
        <dbReference type="EMBL" id="CAG8712946.1"/>
    </source>
</evidence>
<protein>
    <submittedName>
        <fullName evidence="1">2151_t:CDS:1</fullName>
    </submittedName>
</protein>
<accession>A0ACA9PKB5</accession>
<organism evidence="1 2">
    <name type="scientific">Dentiscutata heterogama</name>
    <dbReference type="NCBI Taxonomy" id="1316150"/>
    <lineage>
        <taxon>Eukaryota</taxon>
        <taxon>Fungi</taxon>
        <taxon>Fungi incertae sedis</taxon>
        <taxon>Mucoromycota</taxon>
        <taxon>Glomeromycotina</taxon>
        <taxon>Glomeromycetes</taxon>
        <taxon>Diversisporales</taxon>
        <taxon>Gigasporaceae</taxon>
        <taxon>Dentiscutata</taxon>
    </lineage>
</organism>
<dbReference type="EMBL" id="CAJVPU010030132">
    <property type="protein sequence ID" value="CAG8712946.1"/>
    <property type="molecule type" value="Genomic_DNA"/>
</dbReference>
<keyword evidence="2" id="KW-1185">Reference proteome</keyword>
<name>A0ACA9PKB5_9GLOM</name>
<evidence type="ECO:0000313" key="2">
    <source>
        <dbReference type="Proteomes" id="UP000789702"/>
    </source>
</evidence>
<feature type="non-terminal residue" evidence="1">
    <location>
        <position position="1"/>
    </location>
</feature>
<gene>
    <name evidence="1" type="ORF">DHETER_LOCUS12367</name>
</gene>
<reference evidence="1" key="1">
    <citation type="submission" date="2021-06" db="EMBL/GenBank/DDBJ databases">
        <authorList>
            <person name="Kallberg Y."/>
            <person name="Tangrot J."/>
            <person name="Rosling A."/>
        </authorList>
    </citation>
    <scope>NUCLEOTIDE SEQUENCE</scope>
    <source>
        <strain evidence="1">IL203A</strain>
    </source>
</reference>
<proteinExistence type="predicted"/>